<comment type="cofactor">
    <cofactor evidence="1">
        <name>Zn(2+)</name>
        <dbReference type="ChEBI" id="CHEBI:29105"/>
    </cofactor>
</comment>
<feature type="domain" description="Peptidase M48" evidence="8">
    <location>
        <begin position="151"/>
        <end position="323"/>
    </location>
</feature>
<dbReference type="InterPro" id="IPR051156">
    <property type="entry name" value="Mito/Outer_Membr_Metalloprot"/>
</dbReference>
<dbReference type="Pfam" id="PF01435">
    <property type="entry name" value="Peptidase_M48"/>
    <property type="match status" value="1"/>
</dbReference>
<keyword evidence="5" id="KW-0862">Zinc</keyword>
<dbReference type="InterPro" id="IPR001915">
    <property type="entry name" value="Peptidase_M48"/>
</dbReference>
<dbReference type="Proteomes" id="UP000285864">
    <property type="component" value="Unassembled WGS sequence"/>
</dbReference>
<evidence type="ECO:0000256" key="3">
    <source>
        <dbReference type="ARBA" id="ARBA00022723"/>
    </source>
</evidence>
<dbReference type="GO" id="GO:0016020">
    <property type="term" value="C:membrane"/>
    <property type="evidence" value="ECO:0007669"/>
    <property type="project" value="TreeGrafter"/>
</dbReference>
<keyword evidence="3" id="KW-0479">Metal-binding</keyword>
<evidence type="ECO:0000256" key="5">
    <source>
        <dbReference type="ARBA" id="ARBA00022833"/>
    </source>
</evidence>
<dbReference type="GO" id="GO:0046872">
    <property type="term" value="F:metal ion binding"/>
    <property type="evidence" value="ECO:0007669"/>
    <property type="project" value="UniProtKB-KW"/>
</dbReference>
<feature type="chain" id="PRO_5019380317" description="Peptidase M48 domain-containing protein" evidence="7">
    <location>
        <begin position="21"/>
        <end position="511"/>
    </location>
</feature>
<sequence length="511" mass="58740">MKQLVLILFFLCTICTELSAQKNITSLSPTINIKGVVKEDIREIKAGTPFTLQRFVKLTQYQPSDPNYRQAVLIVNGQQQGVGLNDMYKLEFTPTDPNTFWLAAQINSRLVQYYETKGLQETMRKEMENEANTYLDELEKAGMIYEDAAMEDYVHCIMLSMIPKEFIAERYGMPYIRILKSPNPDILMLSNNCMLVSSGLLTLLDTEDELFGMLARETAHYVLDHAVITVNKNINRANRTAFWGGVADVAGLAIEAALYNKYENYVPGAIFTTNAIVQTLVNYDIYNRMGLDYSKQQEKEADDVAVQFMQFMKKDPSALISAQNKILQYYLEIKDKSVLEKYGIYSSLEERLTRLQKKYPLKETGKDPIYLKRTSGLISFSAAMMEYNRDYIQAMKLAQKNINNKMASSDDYVVMAKCIMKQDNSAESNLKSWEMLKKAESLSEFSNVNISKQKILLLLRDNKQKDAVAEVNQYIQMLNDIKQTPHSETDELWLAKEYHWATTLMKQLYIL</sequence>
<accession>A0A412GSH7</accession>
<evidence type="ECO:0000256" key="1">
    <source>
        <dbReference type="ARBA" id="ARBA00001947"/>
    </source>
</evidence>
<dbReference type="GO" id="GO:0004222">
    <property type="term" value="F:metalloendopeptidase activity"/>
    <property type="evidence" value="ECO:0007669"/>
    <property type="project" value="InterPro"/>
</dbReference>
<dbReference type="RefSeq" id="WP_118483820.1">
    <property type="nucleotide sequence ID" value="NZ_CAUELD010000029.1"/>
</dbReference>
<organism evidence="9 10">
    <name type="scientific">Phocaeicola coprocola</name>
    <dbReference type="NCBI Taxonomy" id="310298"/>
    <lineage>
        <taxon>Bacteria</taxon>
        <taxon>Pseudomonadati</taxon>
        <taxon>Bacteroidota</taxon>
        <taxon>Bacteroidia</taxon>
        <taxon>Bacteroidales</taxon>
        <taxon>Bacteroidaceae</taxon>
        <taxon>Phocaeicola</taxon>
    </lineage>
</organism>
<comment type="caution">
    <text evidence="9">The sequence shown here is derived from an EMBL/GenBank/DDBJ whole genome shotgun (WGS) entry which is preliminary data.</text>
</comment>
<dbReference type="EMBL" id="QRUU01000018">
    <property type="protein sequence ID" value="RGR97780.1"/>
    <property type="molecule type" value="Genomic_DNA"/>
</dbReference>
<keyword evidence="4" id="KW-0378">Hydrolase</keyword>
<keyword evidence="2" id="KW-0645">Protease</keyword>
<evidence type="ECO:0000256" key="6">
    <source>
        <dbReference type="ARBA" id="ARBA00023049"/>
    </source>
</evidence>
<reference evidence="9 10" key="1">
    <citation type="submission" date="2018-08" db="EMBL/GenBank/DDBJ databases">
        <title>A genome reference for cultivated species of the human gut microbiota.</title>
        <authorList>
            <person name="Zou Y."/>
            <person name="Xue W."/>
            <person name="Luo G."/>
        </authorList>
    </citation>
    <scope>NUCLEOTIDE SEQUENCE [LARGE SCALE GENOMIC DNA]</scope>
    <source>
        <strain evidence="9 10">AF24-2</strain>
    </source>
</reference>
<evidence type="ECO:0000259" key="8">
    <source>
        <dbReference type="Pfam" id="PF01435"/>
    </source>
</evidence>
<evidence type="ECO:0000256" key="4">
    <source>
        <dbReference type="ARBA" id="ARBA00022801"/>
    </source>
</evidence>
<name>A0A412GSH7_9BACT</name>
<evidence type="ECO:0000256" key="7">
    <source>
        <dbReference type="SAM" id="SignalP"/>
    </source>
</evidence>
<keyword evidence="6" id="KW-0482">Metalloprotease</keyword>
<keyword evidence="7" id="KW-0732">Signal</keyword>
<dbReference type="PANTHER" id="PTHR22726">
    <property type="entry name" value="METALLOENDOPEPTIDASE OMA1"/>
    <property type="match status" value="1"/>
</dbReference>
<evidence type="ECO:0000313" key="9">
    <source>
        <dbReference type="EMBL" id="RGR97780.1"/>
    </source>
</evidence>
<proteinExistence type="predicted"/>
<dbReference type="GO" id="GO:0051603">
    <property type="term" value="P:proteolysis involved in protein catabolic process"/>
    <property type="evidence" value="ECO:0007669"/>
    <property type="project" value="TreeGrafter"/>
</dbReference>
<gene>
    <name evidence="9" type="ORF">DWY20_05925</name>
</gene>
<protein>
    <recommendedName>
        <fullName evidence="8">Peptidase M48 domain-containing protein</fullName>
    </recommendedName>
</protein>
<feature type="signal peptide" evidence="7">
    <location>
        <begin position="1"/>
        <end position="20"/>
    </location>
</feature>
<evidence type="ECO:0000256" key="2">
    <source>
        <dbReference type="ARBA" id="ARBA00022670"/>
    </source>
</evidence>
<dbReference type="AlphaFoldDB" id="A0A412GSH7"/>
<dbReference type="PANTHER" id="PTHR22726:SF1">
    <property type="entry name" value="METALLOENDOPEPTIDASE OMA1, MITOCHONDRIAL"/>
    <property type="match status" value="1"/>
</dbReference>
<evidence type="ECO:0000313" key="10">
    <source>
        <dbReference type="Proteomes" id="UP000285864"/>
    </source>
</evidence>
<keyword evidence="10" id="KW-1185">Reference proteome</keyword>